<keyword evidence="2" id="KW-0145">Chemotaxis</keyword>
<feature type="region of interest" description="Disordered" evidence="6">
    <location>
        <begin position="415"/>
        <end position="434"/>
    </location>
</feature>
<feature type="transmembrane region" description="Helical" evidence="7">
    <location>
        <begin position="12"/>
        <end position="32"/>
    </location>
</feature>
<evidence type="ECO:0000256" key="3">
    <source>
        <dbReference type="ARBA" id="ARBA00029447"/>
    </source>
</evidence>
<evidence type="ECO:0000256" key="1">
    <source>
        <dbReference type="ARBA" id="ARBA00004370"/>
    </source>
</evidence>
<dbReference type="CDD" id="cd06225">
    <property type="entry name" value="HAMP"/>
    <property type="match status" value="1"/>
</dbReference>
<protein>
    <submittedName>
        <fullName evidence="10">Methyl-accepting chemotaxis sensory transducer</fullName>
    </submittedName>
</protein>
<organism evidence="10 11">
    <name type="scientific">Ciceribacter lividus</name>
    <dbReference type="NCBI Taxonomy" id="1197950"/>
    <lineage>
        <taxon>Bacteria</taxon>
        <taxon>Pseudomonadati</taxon>
        <taxon>Pseudomonadota</taxon>
        <taxon>Alphaproteobacteria</taxon>
        <taxon>Hyphomicrobiales</taxon>
        <taxon>Rhizobiaceae</taxon>
        <taxon>Ciceribacter</taxon>
    </lineage>
</organism>
<proteinExistence type="inferred from homology"/>
<evidence type="ECO:0000256" key="6">
    <source>
        <dbReference type="SAM" id="MobiDB-lite"/>
    </source>
</evidence>
<dbReference type="GO" id="GO:0004888">
    <property type="term" value="F:transmembrane signaling receptor activity"/>
    <property type="evidence" value="ECO:0007669"/>
    <property type="project" value="TreeGrafter"/>
</dbReference>
<keyword evidence="7" id="KW-1133">Transmembrane helix</keyword>
<dbReference type="SMART" id="SM00283">
    <property type="entry name" value="MA"/>
    <property type="match status" value="1"/>
</dbReference>
<sequence length="696" mass="73346">MRLTLKVKLGAVFTTVVLLSAGGMFLGINNLATLRGTYDGLIDNQIARIRFANQIDATAVRIDRDEKQLVLASDKSEVAKLSASIEQNKKTLDELVAKIYDLSGAEGRSNIDSFKEPWAKFLEADVKVQEFAALQSIEQANSLLQDEALKAYNNMVSQVDELRQSLESAAAVSTDNIAMNRYIALTDMSDLILRIRANTLKVLTDRADPEAQKNDAAKVDTRIGDLEAHIAKADGLLVGADYAAFQDIKTSVGAWLPLVKEAVSKGLENGGYQAAVASAQGADSRRAAMAILNDMTTRLRDDVNQGQADSAAAYETARMTLIGALALITLIAAASATWIVLNISRGVTSAVNLARAVADGDLNATATVKSNDEIKDLVDALNQMVGKLKEVVGEVVSATRNVAAGSQELSAAAEQLSQGAVEQSSSTEEASASVEQMAANIKQNADNAGQTQAIARQAAVDAETSGKAVGEAVKAMETIAEKILIVQEIARQTDLLALNAAVEAARAGEHGRGFAVVASEVRKLAERSQAAAQEISGLSGDTVKAAQSAGEMLSKLVPDIQKTAELVAEISAASNEQNAGASQINAAIQQLDKVTQQNTSAAEEMSSTSEELATQAEQLQSSISYFRLDETAGSSARAVRQMQHAAPEHSVAGLQKKVKAAAPQLAATRQSKSNGGFAFDLGDAGDKLDAEFKRSA</sequence>
<evidence type="ECO:0000313" key="10">
    <source>
        <dbReference type="EMBL" id="RCW21042.1"/>
    </source>
</evidence>
<evidence type="ECO:0000259" key="8">
    <source>
        <dbReference type="PROSITE" id="PS50111"/>
    </source>
</evidence>
<dbReference type="Proteomes" id="UP000252582">
    <property type="component" value="Unassembled WGS sequence"/>
</dbReference>
<feature type="coiled-coil region" evidence="5">
    <location>
        <begin position="584"/>
        <end position="622"/>
    </location>
</feature>
<feature type="domain" description="HAMP" evidence="9">
    <location>
        <begin position="341"/>
        <end position="393"/>
    </location>
</feature>
<comment type="subcellular location">
    <subcellularLocation>
        <location evidence="1">Membrane</location>
    </subcellularLocation>
</comment>
<evidence type="ECO:0000256" key="7">
    <source>
        <dbReference type="SAM" id="Phobius"/>
    </source>
</evidence>
<feature type="compositionally biased region" description="Low complexity" evidence="6">
    <location>
        <begin position="420"/>
        <end position="434"/>
    </location>
</feature>
<dbReference type="PANTHER" id="PTHR43531">
    <property type="entry name" value="PROTEIN ICFG"/>
    <property type="match status" value="1"/>
</dbReference>
<keyword evidence="7" id="KW-0472">Membrane</keyword>
<dbReference type="InterPro" id="IPR003660">
    <property type="entry name" value="HAMP_dom"/>
</dbReference>
<dbReference type="FunFam" id="1.10.287.950:FF:000001">
    <property type="entry name" value="Methyl-accepting chemotaxis sensory transducer"/>
    <property type="match status" value="1"/>
</dbReference>
<keyword evidence="5" id="KW-0175">Coiled coil</keyword>
<dbReference type="AlphaFoldDB" id="A0A6I7HJ44"/>
<feature type="transmembrane region" description="Helical" evidence="7">
    <location>
        <begin position="321"/>
        <end position="341"/>
    </location>
</feature>
<dbReference type="InterPro" id="IPR051310">
    <property type="entry name" value="MCP_chemotaxis"/>
</dbReference>
<dbReference type="GO" id="GO:0006935">
    <property type="term" value="P:chemotaxis"/>
    <property type="evidence" value="ECO:0007669"/>
    <property type="project" value="UniProtKB-KW"/>
</dbReference>
<dbReference type="InterPro" id="IPR024478">
    <property type="entry name" value="HlyB_4HB_MCP"/>
</dbReference>
<accession>A0A6I7HJ44</accession>
<evidence type="ECO:0000256" key="2">
    <source>
        <dbReference type="ARBA" id="ARBA00022500"/>
    </source>
</evidence>
<dbReference type="Pfam" id="PF00015">
    <property type="entry name" value="MCPsignal"/>
    <property type="match status" value="1"/>
</dbReference>
<dbReference type="GO" id="GO:0007165">
    <property type="term" value="P:signal transduction"/>
    <property type="evidence" value="ECO:0007669"/>
    <property type="project" value="UniProtKB-KW"/>
</dbReference>
<dbReference type="Pfam" id="PF12729">
    <property type="entry name" value="4HB_MCP_1"/>
    <property type="match status" value="1"/>
</dbReference>
<comment type="similarity">
    <text evidence="3">Belongs to the methyl-accepting chemotaxis (MCP) protein family.</text>
</comment>
<feature type="region of interest" description="Disordered" evidence="6">
    <location>
        <begin position="663"/>
        <end position="684"/>
    </location>
</feature>
<feature type="domain" description="Methyl-accepting transducer" evidence="8">
    <location>
        <begin position="398"/>
        <end position="613"/>
    </location>
</feature>
<keyword evidence="7" id="KW-0812">Transmembrane</keyword>
<dbReference type="SUPFAM" id="SSF58104">
    <property type="entry name" value="Methyl-accepting chemotaxis protein (MCP) signaling domain"/>
    <property type="match status" value="1"/>
</dbReference>
<dbReference type="PANTHER" id="PTHR43531:SF11">
    <property type="entry name" value="METHYL-ACCEPTING CHEMOTAXIS PROTEIN 3"/>
    <property type="match status" value="1"/>
</dbReference>
<keyword evidence="11" id="KW-1185">Reference proteome</keyword>
<dbReference type="EMBL" id="QPIX01000011">
    <property type="protein sequence ID" value="RCW21042.1"/>
    <property type="molecule type" value="Genomic_DNA"/>
</dbReference>
<dbReference type="Gene3D" id="1.10.287.950">
    <property type="entry name" value="Methyl-accepting chemotaxis protein"/>
    <property type="match status" value="1"/>
</dbReference>
<comment type="caution">
    <text evidence="10">The sequence shown here is derived from an EMBL/GenBank/DDBJ whole genome shotgun (WGS) entry which is preliminary data.</text>
</comment>
<dbReference type="PROSITE" id="PS50885">
    <property type="entry name" value="HAMP"/>
    <property type="match status" value="1"/>
</dbReference>
<dbReference type="Pfam" id="PF00672">
    <property type="entry name" value="HAMP"/>
    <property type="match status" value="1"/>
</dbReference>
<evidence type="ECO:0000256" key="4">
    <source>
        <dbReference type="PROSITE-ProRule" id="PRU00284"/>
    </source>
</evidence>
<evidence type="ECO:0000256" key="5">
    <source>
        <dbReference type="SAM" id="Coils"/>
    </source>
</evidence>
<dbReference type="SMART" id="SM00304">
    <property type="entry name" value="HAMP"/>
    <property type="match status" value="1"/>
</dbReference>
<dbReference type="PROSITE" id="PS50111">
    <property type="entry name" value="CHEMOTAXIS_TRANSDUC_2"/>
    <property type="match status" value="1"/>
</dbReference>
<name>A0A6I7HJ44_9HYPH</name>
<reference evidence="10 11" key="1">
    <citation type="submission" date="2018-07" db="EMBL/GenBank/DDBJ databases">
        <title>Genomic Encyclopedia of Type Strains, Phase IV (KMG-IV): sequencing the most valuable type-strain genomes for metagenomic binning, comparative biology and taxonomic classification.</title>
        <authorList>
            <person name="Goeker M."/>
        </authorList>
    </citation>
    <scope>NUCLEOTIDE SEQUENCE [LARGE SCALE GENOMIC DNA]</scope>
    <source>
        <strain evidence="10 11">DSM 25528</strain>
    </source>
</reference>
<evidence type="ECO:0000313" key="11">
    <source>
        <dbReference type="Proteomes" id="UP000252582"/>
    </source>
</evidence>
<evidence type="ECO:0000259" key="9">
    <source>
        <dbReference type="PROSITE" id="PS50885"/>
    </source>
</evidence>
<keyword evidence="4" id="KW-0807">Transducer</keyword>
<dbReference type="GO" id="GO:0005886">
    <property type="term" value="C:plasma membrane"/>
    <property type="evidence" value="ECO:0007669"/>
    <property type="project" value="TreeGrafter"/>
</dbReference>
<dbReference type="InterPro" id="IPR004089">
    <property type="entry name" value="MCPsignal_dom"/>
</dbReference>
<gene>
    <name evidence="10" type="ORF">DFR48_1116</name>
</gene>